<dbReference type="Gene3D" id="3.40.190.10">
    <property type="entry name" value="Periplasmic binding protein-like II"/>
    <property type="match status" value="1"/>
</dbReference>
<proteinExistence type="predicted"/>
<feature type="signal peptide" evidence="5">
    <location>
        <begin position="1"/>
        <end position="24"/>
    </location>
</feature>
<evidence type="ECO:0000313" key="8">
    <source>
        <dbReference type="Proteomes" id="UP000319941"/>
    </source>
</evidence>
<dbReference type="PANTHER" id="PTHR47737">
    <property type="entry name" value="GLYCINE BETAINE/PROLINE BETAINE TRANSPORT SYSTEM PERMEASE PROTEIN PROW"/>
    <property type="match status" value="1"/>
</dbReference>
<feature type="chain" id="PRO_5021806409" evidence="5">
    <location>
        <begin position="25"/>
        <end position="289"/>
    </location>
</feature>
<feature type="domain" description="ABC-type glycine betaine transport system substrate-binding" evidence="6">
    <location>
        <begin position="29"/>
        <end position="275"/>
    </location>
</feature>
<keyword evidence="8" id="KW-1185">Reference proteome</keyword>
<dbReference type="EMBL" id="VNFH01000005">
    <property type="protein sequence ID" value="TVU70692.1"/>
    <property type="molecule type" value="Genomic_DNA"/>
</dbReference>
<dbReference type="OrthoDB" id="9787902at2"/>
<dbReference type="Proteomes" id="UP000319941">
    <property type="component" value="Unassembled WGS sequence"/>
</dbReference>
<dbReference type="GO" id="GO:0043190">
    <property type="term" value="C:ATP-binding cassette (ABC) transporter complex"/>
    <property type="evidence" value="ECO:0007669"/>
    <property type="project" value="InterPro"/>
</dbReference>
<dbReference type="GO" id="GO:0031460">
    <property type="term" value="P:glycine betaine transport"/>
    <property type="evidence" value="ECO:0007669"/>
    <property type="project" value="TreeGrafter"/>
</dbReference>
<comment type="subcellular location">
    <subcellularLocation>
        <location evidence="1">Cell membrane</location>
    </subcellularLocation>
</comment>
<sequence>MIKRALFGLLGAVALSTALGQAQASDDRKVILGTNNWAENVAVANMWKLLLDTRGYDVELKSIGKSVLFAGLATRDIDVTLELWLPTTDAPFLAPYDDDIEVHDIWYRGTGLGLVVPSYVDIDSIADLKGREDEFAYKGRPTVLGIDAGSAIAALTDDAIDRYELDMKQVNSSEPAMMSALSDAYSRQAPMLVTLWNPHWAFAQYDLKYLKDPEGVYGDNEDIYWMSRLAFGEDFPKITQVLNAWEMSDEELATLMAGIESRGDPVEGAQAWIDEHPAQIERWLTAGGL</sequence>
<protein>
    <submittedName>
        <fullName evidence="7">Glycine betaine ABC transporter substrate-binding protein</fullName>
    </submittedName>
</protein>
<dbReference type="SUPFAM" id="SSF53850">
    <property type="entry name" value="Periplasmic binding protein-like II"/>
    <property type="match status" value="1"/>
</dbReference>
<evidence type="ECO:0000256" key="3">
    <source>
        <dbReference type="ARBA" id="ARBA00022475"/>
    </source>
</evidence>
<dbReference type="InterPro" id="IPR007210">
    <property type="entry name" value="ABC_Gly_betaine_transp_sub-bd"/>
</dbReference>
<dbReference type="GO" id="GO:0015226">
    <property type="term" value="F:carnitine transmembrane transporter activity"/>
    <property type="evidence" value="ECO:0007669"/>
    <property type="project" value="TreeGrafter"/>
</dbReference>
<evidence type="ECO:0000256" key="5">
    <source>
        <dbReference type="SAM" id="SignalP"/>
    </source>
</evidence>
<dbReference type="RefSeq" id="WP_088742961.1">
    <property type="nucleotide sequence ID" value="NZ_CAWOWR010000107.1"/>
</dbReference>
<dbReference type="Pfam" id="PF04069">
    <property type="entry name" value="OpuAC"/>
    <property type="match status" value="1"/>
</dbReference>
<keyword evidence="3" id="KW-1003">Cell membrane</keyword>
<evidence type="ECO:0000256" key="2">
    <source>
        <dbReference type="ARBA" id="ARBA00022448"/>
    </source>
</evidence>
<evidence type="ECO:0000256" key="4">
    <source>
        <dbReference type="ARBA" id="ARBA00023136"/>
    </source>
</evidence>
<dbReference type="CDD" id="cd13639">
    <property type="entry name" value="PBP2_OpuAC_like"/>
    <property type="match status" value="1"/>
</dbReference>
<dbReference type="PANTHER" id="PTHR47737:SF1">
    <property type="entry name" value="GLYCINE BETAINE_PROLINE BETAINE TRANSPORT SYSTEM PERMEASE PROTEIN PROW"/>
    <property type="match status" value="1"/>
</dbReference>
<dbReference type="AlphaFoldDB" id="A0A558HNH9"/>
<evidence type="ECO:0000313" key="7">
    <source>
        <dbReference type="EMBL" id="TVU70692.1"/>
    </source>
</evidence>
<comment type="caution">
    <text evidence="7">The sequence shown here is derived from an EMBL/GenBank/DDBJ whole genome shotgun (WGS) entry which is preliminary data.</text>
</comment>
<dbReference type="GO" id="GO:0005275">
    <property type="term" value="F:amine transmembrane transporter activity"/>
    <property type="evidence" value="ECO:0007669"/>
    <property type="project" value="TreeGrafter"/>
</dbReference>
<keyword evidence="4" id="KW-0472">Membrane</keyword>
<dbReference type="GO" id="GO:0015871">
    <property type="term" value="P:choline transport"/>
    <property type="evidence" value="ECO:0007669"/>
    <property type="project" value="TreeGrafter"/>
</dbReference>
<evidence type="ECO:0000259" key="6">
    <source>
        <dbReference type="Pfam" id="PF04069"/>
    </source>
</evidence>
<dbReference type="Gene3D" id="3.40.190.100">
    <property type="entry name" value="Glycine betaine-binding periplasmic protein, domain 2"/>
    <property type="match status" value="1"/>
</dbReference>
<organism evidence="7 8">
    <name type="scientific">Cobetia crustatorum</name>
    <dbReference type="NCBI Taxonomy" id="553385"/>
    <lineage>
        <taxon>Bacteria</taxon>
        <taxon>Pseudomonadati</taxon>
        <taxon>Pseudomonadota</taxon>
        <taxon>Gammaproteobacteria</taxon>
        <taxon>Oceanospirillales</taxon>
        <taxon>Halomonadaceae</taxon>
        <taxon>Cobetia</taxon>
    </lineage>
</organism>
<dbReference type="STRING" id="553385.GCA_000591415_01596"/>
<evidence type="ECO:0000256" key="1">
    <source>
        <dbReference type="ARBA" id="ARBA00004236"/>
    </source>
</evidence>
<keyword evidence="5" id="KW-0732">Signal</keyword>
<keyword evidence="2" id="KW-0813">Transport</keyword>
<gene>
    <name evidence="7" type="ORF">FQP86_08750</name>
</gene>
<reference evidence="7 8" key="1">
    <citation type="submission" date="2019-07" db="EMBL/GenBank/DDBJ databases">
        <title>Diversity of Bacteria from Kongsfjorden, Arctic.</title>
        <authorList>
            <person name="Yu Y."/>
        </authorList>
    </citation>
    <scope>NUCLEOTIDE SEQUENCE [LARGE SCALE GENOMIC DNA]</scope>
    <source>
        <strain evidence="7 8">SM1923</strain>
    </source>
</reference>
<name>A0A558HNH9_9GAMM</name>
<accession>A0A558HNH9</accession>